<keyword evidence="4" id="KW-1185">Reference proteome</keyword>
<feature type="compositionally biased region" description="Low complexity" evidence="1">
    <location>
        <begin position="186"/>
        <end position="202"/>
    </location>
</feature>
<evidence type="ECO:0000313" key="4">
    <source>
        <dbReference type="Proteomes" id="UP000661112"/>
    </source>
</evidence>
<gene>
    <name evidence="3" type="ORF">H6G83_22720</name>
</gene>
<evidence type="ECO:0000313" key="3">
    <source>
        <dbReference type="EMBL" id="MBD2503381.1"/>
    </source>
</evidence>
<proteinExistence type="predicted"/>
<dbReference type="InterPro" id="IPR021731">
    <property type="entry name" value="AMIN_dom"/>
</dbReference>
<reference evidence="3 4" key="1">
    <citation type="journal article" date="2020" name="ISME J.">
        <title>Comparative genomics reveals insights into cyanobacterial evolution and habitat adaptation.</title>
        <authorList>
            <person name="Chen M.Y."/>
            <person name="Teng W.K."/>
            <person name="Zhao L."/>
            <person name="Hu C.X."/>
            <person name="Zhou Y.K."/>
            <person name="Han B.P."/>
            <person name="Song L.R."/>
            <person name="Shu W.S."/>
        </authorList>
    </citation>
    <scope>NUCLEOTIDE SEQUENCE [LARGE SCALE GENOMIC DNA]</scope>
    <source>
        <strain evidence="3 4">FACHB-119</strain>
    </source>
</reference>
<protein>
    <submittedName>
        <fullName evidence="3">AMIN domain-containing protein</fullName>
    </submittedName>
</protein>
<dbReference type="Gene3D" id="2.60.40.3500">
    <property type="match status" value="1"/>
</dbReference>
<dbReference type="RefSeq" id="WP_190476239.1">
    <property type="nucleotide sequence ID" value="NZ_JACJSG010000034.1"/>
</dbReference>
<dbReference type="Pfam" id="PF11741">
    <property type="entry name" value="AMIN"/>
    <property type="match status" value="1"/>
</dbReference>
<comment type="caution">
    <text evidence="3">The sequence shown here is derived from an EMBL/GenBank/DDBJ whole genome shotgun (WGS) entry which is preliminary data.</text>
</comment>
<evidence type="ECO:0000256" key="1">
    <source>
        <dbReference type="SAM" id="MobiDB-lite"/>
    </source>
</evidence>
<sequence>MSKAIMSNNIQGSKQLFGTSLCIAITLFAFSGIAAGEQIAKLNNWRFYPDTKKLEITLSLGKTPQYFYLNEPPRLVVDIPDTQLGKVSTQEQYTGPVQRVRVSQMSANVTRIVLDLAPGSAVDANKVQLKPVSPKNSTRWILHPTIVKVATKPSSQQPTNVNSLQLPSTLPSINATQQPFVSVPPLNANNPNPQPNTVVNANSSTPPAPTLPNFPVIEFGQPLPKSR</sequence>
<dbReference type="Proteomes" id="UP000661112">
    <property type="component" value="Unassembled WGS sequence"/>
</dbReference>
<dbReference type="EMBL" id="JACJSG010000034">
    <property type="protein sequence ID" value="MBD2503381.1"/>
    <property type="molecule type" value="Genomic_DNA"/>
</dbReference>
<evidence type="ECO:0000259" key="2">
    <source>
        <dbReference type="Pfam" id="PF11741"/>
    </source>
</evidence>
<name>A0ABR8D9X5_9NOST</name>
<accession>A0ABR8D9X5</accession>
<feature type="region of interest" description="Disordered" evidence="1">
    <location>
        <begin position="186"/>
        <end position="227"/>
    </location>
</feature>
<organism evidence="3 4">
    <name type="scientific">Anabaena azotica FACHB-119</name>
    <dbReference type="NCBI Taxonomy" id="947527"/>
    <lineage>
        <taxon>Bacteria</taxon>
        <taxon>Bacillati</taxon>
        <taxon>Cyanobacteriota</taxon>
        <taxon>Cyanophyceae</taxon>
        <taxon>Nostocales</taxon>
        <taxon>Nostocaceae</taxon>
        <taxon>Anabaena</taxon>
        <taxon>Anabaena azotica</taxon>
    </lineage>
</organism>
<feature type="domain" description="AMIN" evidence="2">
    <location>
        <begin position="43"/>
        <end position="141"/>
    </location>
</feature>